<dbReference type="Pfam" id="PF13560">
    <property type="entry name" value="HTH_31"/>
    <property type="match status" value="1"/>
</dbReference>
<dbReference type="PROSITE" id="PS50943">
    <property type="entry name" value="HTH_CROC1"/>
    <property type="match status" value="1"/>
</dbReference>
<dbReference type="Proteomes" id="UP000311713">
    <property type="component" value="Unassembled WGS sequence"/>
</dbReference>
<dbReference type="InterPro" id="IPR043917">
    <property type="entry name" value="DUF5753"/>
</dbReference>
<accession>A0A5C4V0A8</accession>
<dbReference type="SMART" id="SM00530">
    <property type="entry name" value="HTH_XRE"/>
    <property type="match status" value="1"/>
</dbReference>
<sequence length="277" mass="29991">MLTLLTSDNSAGVVGQQQRVAARIRTLREGRAMSLRQLSEAVTGYSASYLSRVETGKKAPSPALVTALDEYFGEGGALEELQAMSSEMTVARSSRSVVKQERRARRIRVLTSSLIPGLLQTEGYARELISTGLPGTSAAELEQWVASRVARQRIFGGDDPPFYRALIDESALCRGARAPGVMRGQLEHLLAAGERPRVAVQIIPFSAGIHAVMGGSITMLELADGSAVLLTESFDSGRIVDSPNDRARQGQRFDNALMLALNEAQSKTLITDYLKRQ</sequence>
<evidence type="ECO:0000313" key="3">
    <source>
        <dbReference type="Proteomes" id="UP000311713"/>
    </source>
</evidence>
<dbReference type="EMBL" id="VDGT01000010">
    <property type="protein sequence ID" value="TNM29381.1"/>
    <property type="molecule type" value="Genomic_DNA"/>
</dbReference>
<evidence type="ECO:0000313" key="2">
    <source>
        <dbReference type="EMBL" id="TNM29381.1"/>
    </source>
</evidence>
<dbReference type="GO" id="GO:0003677">
    <property type="term" value="F:DNA binding"/>
    <property type="evidence" value="ECO:0007669"/>
    <property type="project" value="InterPro"/>
</dbReference>
<comment type="caution">
    <text evidence="2">The sequence shown here is derived from an EMBL/GenBank/DDBJ whole genome shotgun (WGS) entry which is preliminary data.</text>
</comment>
<protein>
    <submittedName>
        <fullName evidence="2">Helix-turn-helix domain-containing protein</fullName>
    </submittedName>
</protein>
<keyword evidence="3" id="KW-1185">Reference proteome</keyword>
<dbReference type="AlphaFoldDB" id="A0A5C4V0A8"/>
<dbReference type="Pfam" id="PF19054">
    <property type="entry name" value="DUF5753"/>
    <property type="match status" value="1"/>
</dbReference>
<dbReference type="Gene3D" id="1.10.260.40">
    <property type="entry name" value="lambda repressor-like DNA-binding domains"/>
    <property type="match status" value="1"/>
</dbReference>
<dbReference type="OrthoDB" id="4273809at2"/>
<reference evidence="2 3" key="1">
    <citation type="submission" date="2019-06" db="EMBL/GenBank/DDBJ databases">
        <title>Draft genome of Streptomyces sedi sp. JCM16909.</title>
        <authorList>
            <person name="Klykleung N."/>
            <person name="Tanasupawat S."/>
            <person name="Kudo T."/>
            <person name="Yuki M."/>
            <person name="Ohkuma M."/>
        </authorList>
    </citation>
    <scope>NUCLEOTIDE SEQUENCE [LARGE SCALE GENOMIC DNA]</scope>
    <source>
        <strain evidence="2 3">JCM 16909</strain>
    </source>
</reference>
<dbReference type="RefSeq" id="WP_139645297.1">
    <property type="nucleotide sequence ID" value="NZ_BAAAZS010000129.1"/>
</dbReference>
<feature type="domain" description="HTH cro/C1-type" evidence="1">
    <location>
        <begin position="24"/>
        <end position="81"/>
    </location>
</feature>
<dbReference type="InterPro" id="IPR010982">
    <property type="entry name" value="Lambda_DNA-bd_dom_sf"/>
</dbReference>
<dbReference type="InterPro" id="IPR001387">
    <property type="entry name" value="Cro/C1-type_HTH"/>
</dbReference>
<evidence type="ECO:0000259" key="1">
    <source>
        <dbReference type="PROSITE" id="PS50943"/>
    </source>
</evidence>
<gene>
    <name evidence="2" type="ORF">FH715_14640</name>
</gene>
<dbReference type="SUPFAM" id="SSF47413">
    <property type="entry name" value="lambda repressor-like DNA-binding domains"/>
    <property type="match status" value="1"/>
</dbReference>
<proteinExistence type="predicted"/>
<dbReference type="CDD" id="cd00093">
    <property type="entry name" value="HTH_XRE"/>
    <property type="match status" value="1"/>
</dbReference>
<organism evidence="2 3">
    <name type="scientific">Streptomyces sedi</name>
    <dbReference type="NCBI Taxonomy" id="555059"/>
    <lineage>
        <taxon>Bacteria</taxon>
        <taxon>Bacillati</taxon>
        <taxon>Actinomycetota</taxon>
        <taxon>Actinomycetes</taxon>
        <taxon>Kitasatosporales</taxon>
        <taxon>Streptomycetaceae</taxon>
        <taxon>Streptomyces</taxon>
    </lineage>
</organism>
<name>A0A5C4V0A8_9ACTN</name>